<feature type="transmembrane region" description="Helical" evidence="3">
    <location>
        <begin position="345"/>
        <end position="363"/>
    </location>
</feature>
<dbReference type="eggNOG" id="COG0457">
    <property type="taxonomic scope" value="Bacteria"/>
</dbReference>
<evidence type="ECO:0000313" key="4">
    <source>
        <dbReference type="EMBL" id="KFN51258.1"/>
    </source>
</evidence>
<sequence length="609" mass="66687">MLLTTAAYWPGLGGGFLFDDFPNIVHQDAVHATALDPESLRRAAGAYREIYGRPLATATFAINHVYGGLDPWGYKAANLAVHVVNALLVLLLLVRLRDRDGVPLLAPAAAFVLAALWALHPLQVSTVLYVVQRMESLSIVFVLLALLAYVHGRRRQLDGHRGWPWLGVSALIAAVGLLAKETAVLFPVFALGLELALFRFELAGGRRSRWLVGLYGFGLAAATCVFLVWIAPRYFTAEAYALRDYSAGERLLTQLRVLPMYLGWIVLPRPDAYVFYYDHLQASQSLLEPATTLAGGLLLLALAVSALLLRRRMPLYFLGIFWFFAAHLLTSNVFALELAFEHRNYFALLGVLLAAYALLAPLLPKLGVGARRLVGAALIGGLFAMCLVRSSVWGDPLALAMQMAGGNPASSRASTDLGEQYMVLSGYDPESFMYAMAQAEFERGSRIENASLMPEQGLLVLAANAGVSSRPEWWDRVEHKLRTRAVGPQEMAVMMGLLRSRRDIEVFDDRRFAAAYALLRERALLSAGQNFEFGMHALEYAGDEALAADFFLRSGLAARNDPRFVAGIILTLADAGYRQQAEALAAEMRERGIAEVSLDAAEPAPGTEE</sequence>
<feature type="transmembrane region" description="Helical" evidence="3">
    <location>
        <begin position="76"/>
        <end position="94"/>
    </location>
</feature>
<feature type="transmembrane region" description="Helical" evidence="3">
    <location>
        <begin position="184"/>
        <end position="200"/>
    </location>
</feature>
<dbReference type="EMBL" id="AWXU01000007">
    <property type="protein sequence ID" value="KFN51258.1"/>
    <property type="molecule type" value="Genomic_DNA"/>
</dbReference>
<feature type="transmembrane region" description="Helical" evidence="3">
    <location>
        <begin position="162"/>
        <end position="178"/>
    </location>
</feature>
<dbReference type="RefSeq" id="WP_052049129.1">
    <property type="nucleotide sequence ID" value="NZ_AUFF01000002.1"/>
</dbReference>
<keyword evidence="5" id="KW-1185">Reference proteome</keyword>
<keyword evidence="1" id="KW-0677">Repeat</keyword>
<accession>A0A091BEX8</accession>
<proteinExistence type="predicted"/>
<comment type="caution">
    <text evidence="4">The sequence shown here is derived from an EMBL/GenBank/DDBJ whole genome shotgun (WGS) entry which is preliminary data.</text>
</comment>
<feature type="transmembrane region" description="Helical" evidence="3">
    <location>
        <begin position="290"/>
        <end position="309"/>
    </location>
</feature>
<evidence type="ECO:0000256" key="2">
    <source>
        <dbReference type="ARBA" id="ARBA00022803"/>
    </source>
</evidence>
<feature type="transmembrane region" description="Helical" evidence="3">
    <location>
        <begin position="316"/>
        <end position="339"/>
    </location>
</feature>
<evidence type="ECO:0008006" key="6">
    <source>
        <dbReference type="Google" id="ProtNLM"/>
    </source>
</evidence>
<feature type="transmembrane region" description="Helical" evidence="3">
    <location>
        <begin position="101"/>
        <end position="120"/>
    </location>
</feature>
<dbReference type="PANTHER" id="PTHR44227:SF3">
    <property type="entry name" value="PROTEIN O-MANNOSYL-TRANSFERASE TMTC4"/>
    <property type="match status" value="1"/>
</dbReference>
<name>A0A091BEX8_9GAMM</name>
<keyword evidence="2" id="KW-0802">TPR repeat</keyword>
<keyword evidence="3" id="KW-1133">Transmembrane helix</keyword>
<dbReference type="PANTHER" id="PTHR44227">
    <property type="match status" value="1"/>
</dbReference>
<keyword evidence="3" id="KW-0472">Membrane</keyword>
<dbReference type="OrthoDB" id="8566379at2"/>
<evidence type="ECO:0000256" key="1">
    <source>
        <dbReference type="ARBA" id="ARBA00022737"/>
    </source>
</evidence>
<dbReference type="STRING" id="1121013.GCA_000426365_01161"/>
<feature type="transmembrane region" description="Helical" evidence="3">
    <location>
        <begin position="212"/>
        <end position="231"/>
    </location>
</feature>
<feature type="transmembrane region" description="Helical" evidence="3">
    <location>
        <begin position="375"/>
        <end position="393"/>
    </location>
</feature>
<dbReference type="AlphaFoldDB" id="A0A091BEX8"/>
<feature type="transmembrane region" description="Helical" evidence="3">
    <location>
        <begin position="126"/>
        <end position="150"/>
    </location>
</feature>
<reference evidence="4 5" key="1">
    <citation type="submission" date="2013-09" db="EMBL/GenBank/DDBJ databases">
        <title>Genome sequencing of Arenimonas composti.</title>
        <authorList>
            <person name="Chen F."/>
            <person name="Wang G."/>
        </authorList>
    </citation>
    <scope>NUCLEOTIDE SEQUENCE [LARGE SCALE GENOMIC DNA]</scope>
    <source>
        <strain evidence="4 5">TR7-09</strain>
    </source>
</reference>
<keyword evidence="3" id="KW-0812">Transmembrane</keyword>
<organism evidence="4 5">
    <name type="scientific">Arenimonas composti TR7-09 = DSM 18010</name>
    <dbReference type="NCBI Taxonomy" id="1121013"/>
    <lineage>
        <taxon>Bacteria</taxon>
        <taxon>Pseudomonadati</taxon>
        <taxon>Pseudomonadota</taxon>
        <taxon>Gammaproteobacteria</taxon>
        <taxon>Lysobacterales</taxon>
        <taxon>Lysobacteraceae</taxon>
        <taxon>Arenimonas</taxon>
    </lineage>
</organism>
<evidence type="ECO:0000256" key="3">
    <source>
        <dbReference type="SAM" id="Phobius"/>
    </source>
</evidence>
<dbReference type="Proteomes" id="UP000029391">
    <property type="component" value="Unassembled WGS sequence"/>
</dbReference>
<dbReference type="InterPro" id="IPR052346">
    <property type="entry name" value="O-mannosyl-transferase_TMTC"/>
</dbReference>
<protein>
    <recommendedName>
        <fullName evidence="6">Glycosyltransferase RgtA/B/C/D-like domain-containing protein</fullName>
    </recommendedName>
</protein>
<evidence type="ECO:0000313" key="5">
    <source>
        <dbReference type="Proteomes" id="UP000029391"/>
    </source>
</evidence>
<gene>
    <name evidence="4" type="ORF">P873_03055</name>
</gene>